<keyword evidence="1" id="KW-0808">Transferase</keyword>
<accession>A0A6J6W9K9</accession>
<dbReference type="GO" id="GO:0005524">
    <property type="term" value="F:ATP binding"/>
    <property type="evidence" value="ECO:0007669"/>
    <property type="project" value="UniProtKB-KW"/>
</dbReference>
<name>A0A6J6W9K9_9ZZZZ</name>
<keyword evidence="3" id="KW-0418">Kinase</keyword>
<evidence type="ECO:0000259" key="5">
    <source>
        <dbReference type="Pfam" id="PF00696"/>
    </source>
</evidence>
<evidence type="ECO:0000256" key="2">
    <source>
        <dbReference type="ARBA" id="ARBA00022741"/>
    </source>
</evidence>
<keyword evidence="2" id="KW-0547">Nucleotide-binding</keyword>
<keyword evidence="4" id="KW-0067">ATP-binding</keyword>
<evidence type="ECO:0000313" key="6">
    <source>
        <dbReference type="EMBL" id="CAB4779658.1"/>
    </source>
</evidence>
<evidence type="ECO:0000256" key="1">
    <source>
        <dbReference type="ARBA" id="ARBA00022679"/>
    </source>
</evidence>
<gene>
    <name evidence="6" type="ORF">UFOPK2907_01078</name>
</gene>
<feature type="domain" description="Aspartate/glutamate/uridylate kinase" evidence="5">
    <location>
        <begin position="5"/>
        <end position="134"/>
    </location>
</feature>
<dbReference type="EMBL" id="CAEZZR010000105">
    <property type="protein sequence ID" value="CAB4779658.1"/>
    <property type="molecule type" value="Genomic_DNA"/>
</dbReference>
<sequence>MVDGTPADLGQVGEVIRVDTSLLTSLLASGFVPVISPIAVEGDDSDEISKSGLNVNADLAAGAIAGALGADSLIIMTDVPGIYRNWPETSSFISTITYNELNLIKNEFAEGMAPKVLATLNAIALGAASVRVIDGKDPEAFSLALRGFGGTVVTR</sequence>
<dbReference type="InterPro" id="IPR036393">
    <property type="entry name" value="AceGlu_kinase-like_sf"/>
</dbReference>
<dbReference type="Gene3D" id="3.40.1160.10">
    <property type="entry name" value="Acetylglutamate kinase-like"/>
    <property type="match status" value="1"/>
</dbReference>
<dbReference type="GO" id="GO:0006526">
    <property type="term" value="P:L-arginine biosynthetic process"/>
    <property type="evidence" value="ECO:0007669"/>
    <property type="project" value="TreeGrafter"/>
</dbReference>
<evidence type="ECO:0000256" key="3">
    <source>
        <dbReference type="ARBA" id="ARBA00022777"/>
    </source>
</evidence>
<dbReference type="PANTHER" id="PTHR23342:SF0">
    <property type="entry name" value="N-ACETYLGLUTAMATE SYNTHASE, MITOCHONDRIAL"/>
    <property type="match status" value="1"/>
</dbReference>
<dbReference type="PRINTS" id="PR00474">
    <property type="entry name" value="GLU5KINASE"/>
</dbReference>
<dbReference type="InterPro" id="IPR001057">
    <property type="entry name" value="Glu/AcGlu_kinase"/>
</dbReference>
<dbReference type="InterPro" id="IPR001048">
    <property type="entry name" value="Asp/Glu/Uridylate_kinase"/>
</dbReference>
<dbReference type="SUPFAM" id="SSF53633">
    <property type="entry name" value="Carbamate kinase-like"/>
    <property type="match status" value="1"/>
</dbReference>
<dbReference type="AlphaFoldDB" id="A0A6J6W9K9"/>
<reference evidence="6" key="1">
    <citation type="submission" date="2020-05" db="EMBL/GenBank/DDBJ databases">
        <authorList>
            <person name="Chiriac C."/>
            <person name="Salcher M."/>
            <person name="Ghai R."/>
            <person name="Kavagutti S V."/>
        </authorList>
    </citation>
    <scope>NUCLEOTIDE SEQUENCE</scope>
</reference>
<dbReference type="PANTHER" id="PTHR23342">
    <property type="entry name" value="N-ACETYLGLUTAMATE SYNTHASE"/>
    <property type="match status" value="1"/>
</dbReference>
<dbReference type="Pfam" id="PF00696">
    <property type="entry name" value="AA_kinase"/>
    <property type="match status" value="1"/>
</dbReference>
<organism evidence="6">
    <name type="scientific">freshwater metagenome</name>
    <dbReference type="NCBI Taxonomy" id="449393"/>
    <lineage>
        <taxon>unclassified sequences</taxon>
        <taxon>metagenomes</taxon>
        <taxon>ecological metagenomes</taxon>
    </lineage>
</organism>
<evidence type="ECO:0000256" key="4">
    <source>
        <dbReference type="ARBA" id="ARBA00022840"/>
    </source>
</evidence>
<protein>
    <submittedName>
        <fullName evidence="6">Unannotated protein</fullName>
    </submittedName>
</protein>
<dbReference type="GO" id="GO:0003991">
    <property type="term" value="F:acetylglutamate kinase activity"/>
    <property type="evidence" value="ECO:0007669"/>
    <property type="project" value="TreeGrafter"/>
</dbReference>
<proteinExistence type="predicted"/>